<dbReference type="EMBL" id="SJPK01000002">
    <property type="protein sequence ID" value="TWT73875.1"/>
    <property type="molecule type" value="Genomic_DNA"/>
</dbReference>
<dbReference type="EC" id="2.7.1.107" evidence="13"/>
<dbReference type="GO" id="GO:0005524">
    <property type="term" value="F:ATP binding"/>
    <property type="evidence" value="ECO:0007669"/>
    <property type="project" value="UniProtKB-KW"/>
</dbReference>
<dbReference type="GO" id="GO:0004143">
    <property type="term" value="F:ATP-dependent diacylglycerol kinase activity"/>
    <property type="evidence" value="ECO:0007669"/>
    <property type="project" value="UniProtKB-EC"/>
</dbReference>
<dbReference type="OrthoDB" id="142078at2"/>
<evidence type="ECO:0000256" key="6">
    <source>
        <dbReference type="ARBA" id="ARBA00022777"/>
    </source>
</evidence>
<keyword evidence="6 13" id="KW-0418">Kinase</keyword>
<keyword evidence="7" id="KW-0067">ATP-binding</keyword>
<dbReference type="Gene3D" id="3.40.50.10330">
    <property type="entry name" value="Probable inorganic polyphosphate/atp-NAD kinase, domain 1"/>
    <property type="match status" value="1"/>
</dbReference>
<keyword evidence="3 13" id="KW-0808">Transferase</keyword>
<keyword evidence="14" id="KW-1185">Reference proteome</keyword>
<proteinExistence type="predicted"/>
<dbReference type="Pfam" id="PF00781">
    <property type="entry name" value="DAGK_cat"/>
    <property type="match status" value="1"/>
</dbReference>
<dbReference type="InterPro" id="IPR016064">
    <property type="entry name" value="NAD/diacylglycerol_kinase_sf"/>
</dbReference>
<evidence type="ECO:0000256" key="4">
    <source>
        <dbReference type="ARBA" id="ARBA00022723"/>
    </source>
</evidence>
<evidence type="ECO:0000313" key="14">
    <source>
        <dbReference type="Proteomes" id="UP000318053"/>
    </source>
</evidence>
<reference evidence="13 14" key="1">
    <citation type="submission" date="2019-02" db="EMBL/GenBank/DDBJ databases">
        <title>Deep-cultivation of Planctomycetes and their phenomic and genomic characterization uncovers novel biology.</title>
        <authorList>
            <person name="Wiegand S."/>
            <person name="Jogler M."/>
            <person name="Boedeker C."/>
            <person name="Pinto D."/>
            <person name="Vollmers J."/>
            <person name="Rivas-Marin E."/>
            <person name="Kohn T."/>
            <person name="Peeters S.H."/>
            <person name="Heuer A."/>
            <person name="Rast P."/>
            <person name="Oberbeckmann S."/>
            <person name="Bunk B."/>
            <person name="Jeske O."/>
            <person name="Meyerdierks A."/>
            <person name="Storesund J.E."/>
            <person name="Kallscheuer N."/>
            <person name="Luecker S."/>
            <person name="Lage O.M."/>
            <person name="Pohl T."/>
            <person name="Merkel B.J."/>
            <person name="Hornburger P."/>
            <person name="Mueller R.-W."/>
            <person name="Bruemmer F."/>
            <person name="Labrenz M."/>
            <person name="Spormann A.M."/>
            <person name="Op Den Camp H."/>
            <person name="Overmann J."/>
            <person name="Amann R."/>
            <person name="Jetten M.S.M."/>
            <person name="Mascher T."/>
            <person name="Medema M.H."/>
            <person name="Devos D.P."/>
            <person name="Kaster A.-K."/>
            <person name="Ovreas L."/>
            <person name="Rohde M."/>
            <person name="Galperin M.Y."/>
            <person name="Jogler C."/>
        </authorList>
    </citation>
    <scope>NUCLEOTIDE SEQUENCE [LARGE SCALE GENOMIC DNA]</scope>
    <source>
        <strain evidence="13 14">CA85</strain>
    </source>
</reference>
<dbReference type="PANTHER" id="PTHR12358">
    <property type="entry name" value="SPHINGOSINE KINASE"/>
    <property type="match status" value="1"/>
</dbReference>
<evidence type="ECO:0000256" key="3">
    <source>
        <dbReference type="ARBA" id="ARBA00022679"/>
    </source>
</evidence>
<dbReference type="Proteomes" id="UP000318053">
    <property type="component" value="Unassembled WGS sequence"/>
</dbReference>
<dbReference type="SUPFAM" id="SSF111331">
    <property type="entry name" value="NAD kinase/diacylglycerol kinase-like"/>
    <property type="match status" value="1"/>
</dbReference>
<protein>
    <submittedName>
        <fullName evidence="13">Diacylglycerol kinase</fullName>
        <ecNumber evidence="13">2.7.1.107</ecNumber>
    </submittedName>
</protein>
<accession>A0A5C5YH61</accession>
<evidence type="ECO:0000256" key="8">
    <source>
        <dbReference type="ARBA" id="ARBA00022842"/>
    </source>
</evidence>
<dbReference type="Pfam" id="PF19279">
    <property type="entry name" value="YegS_C"/>
    <property type="match status" value="1"/>
</dbReference>
<dbReference type="SMART" id="SM00046">
    <property type="entry name" value="DAGKc"/>
    <property type="match status" value="1"/>
</dbReference>
<dbReference type="RefSeq" id="WP_146389964.1">
    <property type="nucleotide sequence ID" value="NZ_SJPK01000002.1"/>
</dbReference>
<evidence type="ECO:0000256" key="11">
    <source>
        <dbReference type="ARBA" id="ARBA00023264"/>
    </source>
</evidence>
<keyword evidence="4" id="KW-0479">Metal-binding</keyword>
<evidence type="ECO:0000256" key="1">
    <source>
        <dbReference type="ARBA" id="ARBA00001946"/>
    </source>
</evidence>
<dbReference type="AlphaFoldDB" id="A0A5C5YH61"/>
<dbReference type="InterPro" id="IPR001206">
    <property type="entry name" value="Diacylglycerol_kinase_cat_dom"/>
</dbReference>
<keyword evidence="5" id="KW-0547">Nucleotide-binding</keyword>
<keyword evidence="9" id="KW-0443">Lipid metabolism</keyword>
<dbReference type="Gene3D" id="2.60.200.40">
    <property type="match status" value="1"/>
</dbReference>
<gene>
    <name evidence="13" type="primary">dagK_1</name>
    <name evidence="13" type="ORF">CA85_07570</name>
</gene>
<feature type="domain" description="DAGKc" evidence="12">
    <location>
        <begin position="1"/>
        <end position="127"/>
    </location>
</feature>
<name>A0A5C5YH61_9BACT</name>
<dbReference type="InterPro" id="IPR045540">
    <property type="entry name" value="YegS/DAGK_C"/>
</dbReference>
<keyword evidence="8" id="KW-0460">Magnesium</keyword>
<dbReference type="GO" id="GO:0046872">
    <property type="term" value="F:metal ion binding"/>
    <property type="evidence" value="ECO:0007669"/>
    <property type="project" value="UniProtKB-KW"/>
</dbReference>
<evidence type="ECO:0000256" key="2">
    <source>
        <dbReference type="ARBA" id="ARBA00022516"/>
    </source>
</evidence>
<dbReference type="PROSITE" id="PS50146">
    <property type="entry name" value="DAGK"/>
    <property type="match status" value="1"/>
</dbReference>
<sequence length="300" mass="32409">MKQLVFYNQGAGKAAQFESLREGLDTPETTWVELNRQVEVATTIDQFVTAGGDTVIAAGGDGTVHAIVNGLMQISLQQRPRMGIVPLGTANDFAGTLQIPDDINEAIGLIHAGITTAIDVIHIRGEGLDRYFSNVAAGGNCVRVSEELTDEIKSRWGALCYLRGAVGVLADMQSFRITAEIDDQRIENLDTWAVLIANGKTNAGRIEVAPEASPADGLFDVIIIRDGNVLDMVDIVAKNLTGQFLASEQVMSCKAKRIKLLSEPPMRFTLDGELIDEQPIEFEVVPAAIRTYVGQVNALN</sequence>
<organism evidence="13 14">
    <name type="scientific">Allorhodopirellula solitaria</name>
    <dbReference type="NCBI Taxonomy" id="2527987"/>
    <lineage>
        <taxon>Bacteria</taxon>
        <taxon>Pseudomonadati</taxon>
        <taxon>Planctomycetota</taxon>
        <taxon>Planctomycetia</taxon>
        <taxon>Pirellulales</taxon>
        <taxon>Pirellulaceae</taxon>
        <taxon>Allorhodopirellula</taxon>
    </lineage>
</organism>
<evidence type="ECO:0000256" key="5">
    <source>
        <dbReference type="ARBA" id="ARBA00022741"/>
    </source>
</evidence>
<evidence type="ECO:0000259" key="12">
    <source>
        <dbReference type="PROSITE" id="PS50146"/>
    </source>
</evidence>
<dbReference type="InterPro" id="IPR017438">
    <property type="entry name" value="ATP-NAD_kinase_N"/>
</dbReference>
<evidence type="ECO:0000256" key="10">
    <source>
        <dbReference type="ARBA" id="ARBA00023209"/>
    </source>
</evidence>
<keyword evidence="11" id="KW-1208">Phospholipid metabolism</keyword>
<dbReference type="InterPro" id="IPR050187">
    <property type="entry name" value="Lipid_Phosphate_FormReg"/>
</dbReference>
<dbReference type="GO" id="GO:0005886">
    <property type="term" value="C:plasma membrane"/>
    <property type="evidence" value="ECO:0007669"/>
    <property type="project" value="TreeGrafter"/>
</dbReference>
<evidence type="ECO:0000313" key="13">
    <source>
        <dbReference type="EMBL" id="TWT73875.1"/>
    </source>
</evidence>
<keyword evidence="2" id="KW-0444">Lipid biosynthesis</keyword>
<evidence type="ECO:0000256" key="7">
    <source>
        <dbReference type="ARBA" id="ARBA00022840"/>
    </source>
</evidence>
<evidence type="ECO:0000256" key="9">
    <source>
        <dbReference type="ARBA" id="ARBA00023098"/>
    </source>
</evidence>
<keyword evidence="10" id="KW-0594">Phospholipid biosynthesis</keyword>
<comment type="caution">
    <text evidence="13">The sequence shown here is derived from an EMBL/GenBank/DDBJ whole genome shotgun (WGS) entry which is preliminary data.</text>
</comment>
<dbReference type="NCBIfam" id="TIGR00147">
    <property type="entry name" value="YegS/Rv2252/BmrU family lipid kinase"/>
    <property type="match status" value="1"/>
</dbReference>
<comment type="cofactor">
    <cofactor evidence="1">
        <name>Mg(2+)</name>
        <dbReference type="ChEBI" id="CHEBI:18420"/>
    </cofactor>
</comment>
<dbReference type="GO" id="GO:0008654">
    <property type="term" value="P:phospholipid biosynthetic process"/>
    <property type="evidence" value="ECO:0007669"/>
    <property type="project" value="UniProtKB-KW"/>
</dbReference>
<dbReference type="PANTHER" id="PTHR12358:SF106">
    <property type="entry name" value="LIPID KINASE YEGS"/>
    <property type="match status" value="1"/>
</dbReference>
<dbReference type="InterPro" id="IPR005218">
    <property type="entry name" value="Diacylglycerol/lipid_kinase"/>
</dbReference>